<reference evidence="1 2" key="1">
    <citation type="submission" date="2019-02" db="EMBL/GenBank/DDBJ databases">
        <title>Deep-cultivation of Planctomycetes and their phenomic and genomic characterization uncovers novel biology.</title>
        <authorList>
            <person name="Wiegand S."/>
            <person name="Jogler M."/>
            <person name="Boedeker C."/>
            <person name="Pinto D."/>
            <person name="Vollmers J."/>
            <person name="Rivas-Marin E."/>
            <person name="Kohn T."/>
            <person name="Peeters S.H."/>
            <person name="Heuer A."/>
            <person name="Rast P."/>
            <person name="Oberbeckmann S."/>
            <person name="Bunk B."/>
            <person name="Jeske O."/>
            <person name="Meyerdierks A."/>
            <person name="Storesund J.E."/>
            <person name="Kallscheuer N."/>
            <person name="Luecker S."/>
            <person name="Lage O.M."/>
            <person name="Pohl T."/>
            <person name="Merkel B.J."/>
            <person name="Hornburger P."/>
            <person name="Mueller R.-W."/>
            <person name="Bruemmer F."/>
            <person name="Labrenz M."/>
            <person name="Spormann A.M."/>
            <person name="Op den Camp H."/>
            <person name="Overmann J."/>
            <person name="Amann R."/>
            <person name="Jetten M.S.M."/>
            <person name="Mascher T."/>
            <person name="Medema M.H."/>
            <person name="Devos D.P."/>
            <person name="Kaster A.-K."/>
            <person name="Ovreas L."/>
            <person name="Rohde M."/>
            <person name="Galperin M.Y."/>
            <person name="Jogler C."/>
        </authorList>
    </citation>
    <scope>NUCLEOTIDE SEQUENCE [LARGE SCALE GENOMIC DNA]</scope>
    <source>
        <strain evidence="1 2">ETA_A8</strain>
    </source>
</reference>
<dbReference type="OrthoDB" id="9816277at2"/>
<dbReference type="AlphaFoldDB" id="A0A517YH92"/>
<evidence type="ECO:0000313" key="2">
    <source>
        <dbReference type="Proteomes" id="UP000315017"/>
    </source>
</evidence>
<sequence length="246" mass="27972">MKRHLQCLRNEAIDGVTAQRIREYESKTGVTVSLPVPVEQIVEQVLGLDFDWDEIEELPGEQILGGLDAVNKKILLNEKHTALFDSKPGLLRSTIGHEAGHYDIDIDRAKLMHPTLPGMDFAPSIAKRHAKKSDRVIEILLDRAASDPRAAKLLQQIKDGQDTAEQRSAVDRYQSSLLMPDWLMREAAERIDIAKWTNLYRLAEEAQVNISNLTVRLRRLGLIYLRDGDKTIYRSEDEFTGQKSLF</sequence>
<organism evidence="1 2">
    <name type="scientific">Anatilimnocola aggregata</name>
    <dbReference type="NCBI Taxonomy" id="2528021"/>
    <lineage>
        <taxon>Bacteria</taxon>
        <taxon>Pseudomonadati</taxon>
        <taxon>Planctomycetota</taxon>
        <taxon>Planctomycetia</taxon>
        <taxon>Pirellulales</taxon>
        <taxon>Pirellulaceae</taxon>
        <taxon>Anatilimnocola</taxon>
    </lineage>
</organism>
<protein>
    <recommendedName>
        <fullName evidence="3">IrrE N-terminal-like domain-containing protein</fullName>
    </recommendedName>
</protein>
<dbReference type="EMBL" id="CP036274">
    <property type="protein sequence ID" value="QDU29572.1"/>
    <property type="molecule type" value="Genomic_DNA"/>
</dbReference>
<dbReference type="RefSeq" id="WP_145093571.1">
    <property type="nucleotide sequence ID" value="NZ_CP036274.1"/>
</dbReference>
<keyword evidence="2" id="KW-1185">Reference proteome</keyword>
<gene>
    <name evidence="1" type="ORF">ETAA8_46860</name>
</gene>
<accession>A0A517YH92</accession>
<dbReference type="Proteomes" id="UP000315017">
    <property type="component" value="Chromosome"/>
</dbReference>
<name>A0A517YH92_9BACT</name>
<evidence type="ECO:0008006" key="3">
    <source>
        <dbReference type="Google" id="ProtNLM"/>
    </source>
</evidence>
<dbReference type="KEGG" id="aagg:ETAA8_46860"/>
<evidence type="ECO:0000313" key="1">
    <source>
        <dbReference type="EMBL" id="QDU29572.1"/>
    </source>
</evidence>
<proteinExistence type="predicted"/>